<evidence type="ECO:0000313" key="2">
    <source>
        <dbReference type="Proteomes" id="UP000886523"/>
    </source>
</evidence>
<dbReference type="EMBL" id="MU129013">
    <property type="protein sequence ID" value="KAF9510607.1"/>
    <property type="molecule type" value="Genomic_DNA"/>
</dbReference>
<name>A0A9P6DR09_9AGAM</name>
<accession>A0A9P6DR09</accession>
<feature type="non-terminal residue" evidence="1">
    <location>
        <position position="60"/>
    </location>
</feature>
<protein>
    <submittedName>
        <fullName evidence="1">Uncharacterized protein</fullName>
    </submittedName>
</protein>
<keyword evidence="2" id="KW-1185">Reference proteome</keyword>
<comment type="caution">
    <text evidence="1">The sequence shown here is derived from an EMBL/GenBank/DDBJ whole genome shotgun (WGS) entry which is preliminary data.</text>
</comment>
<dbReference type="AlphaFoldDB" id="A0A9P6DR09"/>
<evidence type="ECO:0000313" key="1">
    <source>
        <dbReference type="EMBL" id="KAF9510607.1"/>
    </source>
</evidence>
<dbReference type="Proteomes" id="UP000886523">
    <property type="component" value="Unassembled WGS sequence"/>
</dbReference>
<proteinExistence type="predicted"/>
<sequence length="60" mass="6949">MFDISFFNPFYAHRLFYPSTIAVLARRFGHPTALHLLVAFAPFRWPLFDESSTPTISSGW</sequence>
<organism evidence="1 2">
    <name type="scientific">Hydnum rufescens UP504</name>
    <dbReference type="NCBI Taxonomy" id="1448309"/>
    <lineage>
        <taxon>Eukaryota</taxon>
        <taxon>Fungi</taxon>
        <taxon>Dikarya</taxon>
        <taxon>Basidiomycota</taxon>
        <taxon>Agaricomycotina</taxon>
        <taxon>Agaricomycetes</taxon>
        <taxon>Cantharellales</taxon>
        <taxon>Hydnaceae</taxon>
        <taxon>Hydnum</taxon>
    </lineage>
</organism>
<reference evidence="1" key="1">
    <citation type="journal article" date="2020" name="Nat. Commun.">
        <title>Large-scale genome sequencing of mycorrhizal fungi provides insights into the early evolution of symbiotic traits.</title>
        <authorList>
            <person name="Miyauchi S."/>
            <person name="Kiss E."/>
            <person name="Kuo A."/>
            <person name="Drula E."/>
            <person name="Kohler A."/>
            <person name="Sanchez-Garcia M."/>
            <person name="Morin E."/>
            <person name="Andreopoulos B."/>
            <person name="Barry K.W."/>
            <person name="Bonito G."/>
            <person name="Buee M."/>
            <person name="Carver A."/>
            <person name="Chen C."/>
            <person name="Cichocki N."/>
            <person name="Clum A."/>
            <person name="Culley D."/>
            <person name="Crous P.W."/>
            <person name="Fauchery L."/>
            <person name="Girlanda M."/>
            <person name="Hayes R.D."/>
            <person name="Keri Z."/>
            <person name="LaButti K."/>
            <person name="Lipzen A."/>
            <person name="Lombard V."/>
            <person name="Magnuson J."/>
            <person name="Maillard F."/>
            <person name="Murat C."/>
            <person name="Nolan M."/>
            <person name="Ohm R.A."/>
            <person name="Pangilinan J."/>
            <person name="Pereira M.F."/>
            <person name="Perotto S."/>
            <person name="Peter M."/>
            <person name="Pfister S."/>
            <person name="Riley R."/>
            <person name="Sitrit Y."/>
            <person name="Stielow J.B."/>
            <person name="Szollosi G."/>
            <person name="Zifcakova L."/>
            <person name="Stursova M."/>
            <person name="Spatafora J.W."/>
            <person name="Tedersoo L."/>
            <person name="Vaario L.M."/>
            <person name="Yamada A."/>
            <person name="Yan M."/>
            <person name="Wang P."/>
            <person name="Xu J."/>
            <person name="Bruns T."/>
            <person name="Baldrian P."/>
            <person name="Vilgalys R."/>
            <person name="Dunand C."/>
            <person name="Henrissat B."/>
            <person name="Grigoriev I.V."/>
            <person name="Hibbett D."/>
            <person name="Nagy L.G."/>
            <person name="Martin F.M."/>
        </authorList>
    </citation>
    <scope>NUCLEOTIDE SEQUENCE</scope>
    <source>
        <strain evidence="1">UP504</strain>
    </source>
</reference>
<gene>
    <name evidence="1" type="ORF">BS47DRAFT_1347718</name>
</gene>